<dbReference type="PANTHER" id="PTHR43711:SF1">
    <property type="entry name" value="HISTIDINE KINASE 1"/>
    <property type="match status" value="1"/>
</dbReference>
<dbReference type="InterPro" id="IPR004358">
    <property type="entry name" value="Sig_transdc_His_kin-like_C"/>
</dbReference>
<dbReference type="InterPro" id="IPR036890">
    <property type="entry name" value="HATPase_C_sf"/>
</dbReference>
<dbReference type="FunFam" id="3.30.565.10:FF:000006">
    <property type="entry name" value="Sensor histidine kinase WalK"/>
    <property type="match status" value="1"/>
</dbReference>
<dbReference type="PROSITE" id="PS50109">
    <property type="entry name" value="HIS_KIN"/>
    <property type="match status" value="1"/>
</dbReference>
<dbReference type="GO" id="GO:0000155">
    <property type="term" value="F:phosphorelay sensor kinase activity"/>
    <property type="evidence" value="ECO:0007669"/>
    <property type="project" value="InterPro"/>
</dbReference>
<dbReference type="InterPro" id="IPR003661">
    <property type="entry name" value="HisK_dim/P_dom"/>
</dbReference>
<dbReference type="InterPro" id="IPR019734">
    <property type="entry name" value="TPR_rpt"/>
</dbReference>
<dbReference type="Gene3D" id="1.10.287.130">
    <property type="match status" value="1"/>
</dbReference>
<dbReference type="InterPro" id="IPR036097">
    <property type="entry name" value="HisK_dim/P_sf"/>
</dbReference>
<keyword evidence="5" id="KW-0418">Kinase</keyword>
<dbReference type="SUPFAM" id="SSF47384">
    <property type="entry name" value="Homodimeric domain of signal transducing histidine kinase"/>
    <property type="match status" value="1"/>
</dbReference>
<feature type="domain" description="Histidine kinase" evidence="7">
    <location>
        <begin position="493"/>
        <end position="708"/>
    </location>
</feature>
<dbReference type="PANTHER" id="PTHR43711">
    <property type="entry name" value="TWO-COMPONENT HISTIDINE KINASE"/>
    <property type="match status" value="1"/>
</dbReference>
<dbReference type="SMART" id="SM00388">
    <property type="entry name" value="HisKA"/>
    <property type="match status" value="1"/>
</dbReference>
<dbReference type="PRINTS" id="PR00344">
    <property type="entry name" value="BCTRLSENSOR"/>
</dbReference>
<dbReference type="OrthoDB" id="9810447at2"/>
<dbReference type="CDD" id="cd00075">
    <property type="entry name" value="HATPase"/>
    <property type="match status" value="1"/>
</dbReference>
<dbReference type="EC" id="2.7.13.3" evidence="2"/>
<dbReference type="InterPro" id="IPR011990">
    <property type="entry name" value="TPR-like_helical_dom_sf"/>
</dbReference>
<evidence type="ECO:0000256" key="5">
    <source>
        <dbReference type="ARBA" id="ARBA00022777"/>
    </source>
</evidence>
<keyword evidence="3" id="KW-0597">Phosphoprotein</keyword>
<evidence type="ECO:0000259" key="7">
    <source>
        <dbReference type="PROSITE" id="PS50109"/>
    </source>
</evidence>
<evidence type="ECO:0000313" key="8">
    <source>
        <dbReference type="EMBL" id="RAV98267.1"/>
    </source>
</evidence>
<dbReference type="InterPro" id="IPR003594">
    <property type="entry name" value="HATPase_dom"/>
</dbReference>
<reference evidence="8 9" key="1">
    <citation type="submission" date="2018-06" db="EMBL/GenBank/DDBJ databases">
        <title>Chryseolinea flavus sp. nov., a member of the phylum Bacteroidetes isolated from soil.</title>
        <authorList>
            <person name="Li Y."/>
            <person name="Wang J."/>
        </authorList>
    </citation>
    <scope>NUCLEOTIDE SEQUENCE [LARGE SCALE GENOMIC DNA]</scope>
    <source>
        <strain evidence="8 9">SDU1-6</strain>
    </source>
</reference>
<dbReference type="AlphaFoldDB" id="A0A364XV92"/>
<evidence type="ECO:0000313" key="9">
    <source>
        <dbReference type="Proteomes" id="UP000251889"/>
    </source>
</evidence>
<dbReference type="InterPro" id="IPR005467">
    <property type="entry name" value="His_kinase_dom"/>
</dbReference>
<dbReference type="Pfam" id="PF02518">
    <property type="entry name" value="HATPase_c"/>
    <property type="match status" value="1"/>
</dbReference>
<keyword evidence="6" id="KW-0902">Two-component regulatory system</keyword>
<dbReference type="InterPro" id="IPR050736">
    <property type="entry name" value="Sensor_HK_Regulatory"/>
</dbReference>
<dbReference type="Gene3D" id="3.30.565.10">
    <property type="entry name" value="Histidine kinase-like ATPase, C-terminal domain"/>
    <property type="match status" value="1"/>
</dbReference>
<dbReference type="SMART" id="SM00028">
    <property type="entry name" value="TPR"/>
    <property type="match status" value="6"/>
</dbReference>
<dbReference type="CDD" id="cd00082">
    <property type="entry name" value="HisKA"/>
    <property type="match status" value="1"/>
</dbReference>
<organism evidence="8 9">
    <name type="scientific">Pseudochryseolinea flava</name>
    <dbReference type="NCBI Taxonomy" id="2059302"/>
    <lineage>
        <taxon>Bacteria</taxon>
        <taxon>Pseudomonadati</taxon>
        <taxon>Bacteroidota</taxon>
        <taxon>Cytophagia</taxon>
        <taxon>Cytophagales</taxon>
        <taxon>Fulvivirgaceae</taxon>
        <taxon>Pseudochryseolinea</taxon>
    </lineage>
</organism>
<dbReference type="Gene3D" id="1.25.40.10">
    <property type="entry name" value="Tetratricopeptide repeat domain"/>
    <property type="match status" value="2"/>
</dbReference>
<keyword evidence="4" id="KW-0808">Transferase</keyword>
<evidence type="ECO:0000256" key="3">
    <source>
        <dbReference type="ARBA" id="ARBA00022553"/>
    </source>
</evidence>
<comment type="catalytic activity">
    <reaction evidence="1">
        <text>ATP + protein L-histidine = ADP + protein N-phospho-L-histidine.</text>
        <dbReference type="EC" id="2.7.13.3"/>
    </reaction>
</comment>
<dbReference type="SUPFAM" id="SSF55874">
    <property type="entry name" value="ATPase domain of HSP90 chaperone/DNA topoisomerase II/histidine kinase"/>
    <property type="match status" value="1"/>
</dbReference>
<evidence type="ECO:0000256" key="6">
    <source>
        <dbReference type="ARBA" id="ARBA00023012"/>
    </source>
</evidence>
<dbReference type="SMART" id="SM00387">
    <property type="entry name" value="HATPase_c"/>
    <property type="match status" value="1"/>
</dbReference>
<dbReference type="EMBL" id="QMFY01000019">
    <property type="protein sequence ID" value="RAV98267.1"/>
    <property type="molecule type" value="Genomic_DNA"/>
</dbReference>
<dbReference type="Proteomes" id="UP000251889">
    <property type="component" value="Unassembled WGS sequence"/>
</dbReference>
<name>A0A364XV92_9BACT</name>
<proteinExistence type="predicted"/>
<protein>
    <recommendedName>
        <fullName evidence="2">histidine kinase</fullName>
        <ecNumber evidence="2">2.7.13.3</ecNumber>
    </recommendedName>
</protein>
<dbReference type="Pfam" id="PF13424">
    <property type="entry name" value="TPR_12"/>
    <property type="match status" value="1"/>
</dbReference>
<evidence type="ECO:0000256" key="2">
    <source>
        <dbReference type="ARBA" id="ARBA00012438"/>
    </source>
</evidence>
<keyword evidence="9" id="KW-1185">Reference proteome</keyword>
<evidence type="ECO:0000256" key="4">
    <source>
        <dbReference type="ARBA" id="ARBA00022679"/>
    </source>
</evidence>
<dbReference type="Pfam" id="PF13181">
    <property type="entry name" value="TPR_8"/>
    <property type="match status" value="1"/>
</dbReference>
<dbReference type="SUPFAM" id="SSF48452">
    <property type="entry name" value="TPR-like"/>
    <property type="match status" value="2"/>
</dbReference>
<gene>
    <name evidence="8" type="ORF">DQQ10_24260</name>
</gene>
<accession>A0A364XV92</accession>
<comment type="caution">
    <text evidence="8">The sequence shown here is derived from an EMBL/GenBank/DDBJ whole genome shotgun (WGS) entry which is preliminary data.</text>
</comment>
<dbReference type="Pfam" id="PF00512">
    <property type="entry name" value="HisKA"/>
    <property type="match status" value="1"/>
</dbReference>
<evidence type="ECO:0000256" key="1">
    <source>
        <dbReference type="ARBA" id="ARBA00000085"/>
    </source>
</evidence>
<sequence length="709" mass="80814">MLRPFGKSVVYSNLTVRKIEPVNHKPLFIFFIFICWSFSAKSQNLKLIDSLKSQLKIAKGEKKFELLDDLAWEYRWAFPDSTIYYANEAYKLGNSLKLNKLAEPLNFIGVAYNYKGDNILSFENYQRALQTSLDQQDSLQIAYSNNNLGRLFFEQGLLSRAYEHFVKCLAIFDALGDSSGLAYTYQSLANLYKSQKDFTKAESNYLKAYTMRIGLGNTRDIMSALTQLGRLYQEIDQNDKAIKYFLLADSAGNAIRDHINLAEIKTFLAESYLNKGLLKQAEAMCAEGLDAITKTNNLKILPHAYVTMGQIKMESGDLGAAKRFLDLGIAVAAKTSDLTSKMEAHYWLWKIMIKQNNRSEGLKNHNEYLILKDSIKDLDLTRQVERLQFEIEIQRKEQENNLLKATESENTSTIKQQKLQNIILFVVIGFISILGYAQYRNSKKRRESNEKLAQQNQFIQNQRAEIVQQNEKLFRRNQELSDLNHEKDTLMSIVAHDLKSPLNRIKGIISIMEAEQGLTEDQTMYVKLMNDATQSGLDLIKDLLDVHMLEENVEPTHSKFDISQFLFEKVAAFKPAAEAKNIHLHITRVESEEITLDADYLNRILDNLLTNAIKFSPKDSVIDVSGGKKEGQLWISIKDQGPGFSDKDRQSLFQKFKKLSARPTAGETSNGLGLAIVKTLVDRLKGKIELITAQGKGSEFIIWFPIASR</sequence>